<feature type="compositionally biased region" description="Basic and acidic residues" evidence="7">
    <location>
        <begin position="886"/>
        <end position="898"/>
    </location>
</feature>
<dbReference type="GO" id="GO:0022857">
    <property type="term" value="F:transmembrane transporter activity"/>
    <property type="evidence" value="ECO:0007669"/>
    <property type="project" value="TreeGrafter"/>
</dbReference>
<feature type="region of interest" description="Disordered" evidence="7">
    <location>
        <begin position="709"/>
        <end position="737"/>
    </location>
</feature>
<feature type="region of interest" description="Disordered" evidence="7">
    <location>
        <begin position="83"/>
        <end position="121"/>
    </location>
</feature>
<dbReference type="GO" id="GO:0005886">
    <property type="term" value="C:plasma membrane"/>
    <property type="evidence" value="ECO:0007669"/>
    <property type="project" value="UniProtKB-SubCell"/>
</dbReference>
<evidence type="ECO:0000256" key="7">
    <source>
        <dbReference type="SAM" id="MobiDB-lite"/>
    </source>
</evidence>
<feature type="transmembrane region" description="Helical" evidence="8">
    <location>
        <begin position="1086"/>
        <end position="1105"/>
    </location>
</feature>
<feature type="transmembrane region" description="Helical" evidence="8">
    <location>
        <begin position="1524"/>
        <end position="1545"/>
    </location>
</feature>
<keyword evidence="3" id="KW-1003">Cell membrane</keyword>
<evidence type="ECO:0000256" key="2">
    <source>
        <dbReference type="ARBA" id="ARBA00022448"/>
    </source>
</evidence>
<evidence type="ECO:0000256" key="6">
    <source>
        <dbReference type="ARBA" id="ARBA00023136"/>
    </source>
</evidence>
<protein>
    <submittedName>
        <fullName evidence="9">Major facilitator superfamily transporter</fullName>
    </submittedName>
</protein>
<dbReference type="OrthoDB" id="10250282at2759"/>
<keyword evidence="2" id="KW-0813">Transport</keyword>
<feature type="transmembrane region" description="Helical" evidence="8">
    <location>
        <begin position="1236"/>
        <end position="1255"/>
    </location>
</feature>
<feature type="compositionally biased region" description="Low complexity" evidence="7">
    <location>
        <begin position="970"/>
        <end position="982"/>
    </location>
</feature>
<feature type="transmembrane region" description="Helical" evidence="8">
    <location>
        <begin position="1401"/>
        <end position="1421"/>
    </location>
</feature>
<feature type="transmembrane region" description="Helical" evidence="8">
    <location>
        <begin position="1427"/>
        <end position="1448"/>
    </location>
</feature>
<feature type="compositionally biased region" description="Basic and acidic residues" evidence="7">
    <location>
        <begin position="985"/>
        <end position="999"/>
    </location>
</feature>
<feature type="region of interest" description="Disordered" evidence="7">
    <location>
        <begin position="638"/>
        <end position="660"/>
    </location>
</feature>
<dbReference type="EMBL" id="KE653577">
    <property type="protein sequence ID" value="EQK99189.1"/>
    <property type="molecule type" value="Genomic_DNA"/>
</dbReference>
<evidence type="ECO:0000313" key="10">
    <source>
        <dbReference type="Proteomes" id="UP000019374"/>
    </source>
</evidence>
<evidence type="ECO:0000256" key="5">
    <source>
        <dbReference type="ARBA" id="ARBA00022989"/>
    </source>
</evidence>
<keyword evidence="6 8" id="KW-0472">Membrane</keyword>
<evidence type="ECO:0000256" key="4">
    <source>
        <dbReference type="ARBA" id="ARBA00022692"/>
    </source>
</evidence>
<feature type="region of interest" description="Disordered" evidence="7">
    <location>
        <begin position="886"/>
        <end position="999"/>
    </location>
</feature>
<dbReference type="PANTHER" id="PTHR23502:SF186">
    <property type="entry name" value="MAJOR FACILITATOR SUPERFAMILY (MFS) PROFILE DOMAIN-CONTAINING PROTEIN"/>
    <property type="match status" value="1"/>
</dbReference>
<evidence type="ECO:0000256" key="1">
    <source>
        <dbReference type="ARBA" id="ARBA00004651"/>
    </source>
</evidence>
<feature type="region of interest" description="Disordered" evidence="7">
    <location>
        <begin position="171"/>
        <end position="202"/>
    </location>
</feature>
<dbReference type="Proteomes" id="UP000019374">
    <property type="component" value="Unassembled WGS sequence"/>
</dbReference>
<feature type="transmembrane region" description="Helical" evidence="8">
    <location>
        <begin position="1050"/>
        <end position="1080"/>
    </location>
</feature>
<dbReference type="InterPro" id="IPR036259">
    <property type="entry name" value="MFS_trans_sf"/>
</dbReference>
<name>T5A1A0_OPHSC</name>
<feature type="compositionally biased region" description="Basic and acidic residues" evidence="7">
    <location>
        <begin position="1694"/>
        <end position="1709"/>
    </location>
</feature>
<comment type="subcellular location">
    <subcellularLocation>
        <location evidence="1">Cell membrane</location>
        <topology evidence="1">Multi-pass membrane protein</topology>
    </subcellularLocation>
</comment>
<feature type="transmembrane region" description="Helical" evidence="8">
    <location>
        <begin position="1491"/>
        <end position="1512"/>
    </location>
</feature>
<evidence type="ECO:0000313" key="9">
    <source>
        <dbReference type="EMBL" id="EQK99189.1"/>
    </source>
</evidence>
<dbReference type="PANTHER" id="PTHR23502">
    <property type="entry name" value="MAJOR FACILITATOR SUPERFAMILY"/>
    <property type="match status" value="1"/>
</dbReference>
<organism evidence="9 10">
    <name type="scientific">Ophiocordyceps sinensis (strain Co18 / CGMCC 3.14243)</name>
    <name type="common">Yarsagumba caterpillar fungus</name>
    <name type="synonym">Hirsutella sinensis</name>
    <dbReference type="NCBI Taxonomy" id="911162"/>
    <lineage>
        <taxon>Eukaryota</taxon>
        <taxon>Fungi</taxon>
        <taxon>Dikarya</taxon>
        <taxon>Ascomycota</taxon>
        <taxon>Pezizomycotina</taxon>
        <taxon>Sordariomycetes</taxon>
        <taxon>Hypocreomycetidae</taxon>
        <taxon>Hypocreales</taxon>
        <taxon>Ophiocordycipitaceae</taxon>
        <taxon>Ophiocordyceps</taxon>
    </lineage>
</organism>
<keyword evidence="4 8" id="KW-0812">Transmembrane</keyword>
<dbReference type="HOGENOM" id="CLU_002903_2_0_1"/>
<feature type="compositionally biased region" description="Basic and acidic residues" evidence="7">
    <location>
        <begin position="947"/>
        <end position="957"/>
    </location>
</feature>
<feature type="transmembrane region" description="Helical" evidence="8">
    <location>
        <begin position="1317"/>
        <end position="1340"/>
    </location>
</feature>
<sequence length="1709" mass="186152">MEAGDFDVTPAPSGRPSRSALRYDDAHGSASTLASPMGASGVRHHLLKTSTSGPIIVDRDLPAAPVLYQVPAASDTLVPSQASTIEPENKSVASYTPSPPPLTASHHAVEQGNSASLPSNLLTHRAPNRLFYKPVQAPNQAEHAELGHSATLPHPASSPPDILREAPKTYARERKRRPATSGEGVHPGHARAAALEHSGRSRVSKVRPAFHHYTAHHPVIPDQGHGVDYRPSRNKVGPFDAKLQAPPAAEHEELMFFSGSSTAVPLHEPRLGDYSTPSTATTATSDMCRGRFPKVRAAVEIPEREQPLEKGVSRIVPLVAPSHNLGFSTSKVRPFAVSPDRPDHASSYPVHESKARPMAGSKSPGRQPQAGGMEVQDDLPSLSHESLRIPVAKVKPFINSPLDAVGSHRTHHHHLSKAQAFAGGPVPSAFPSQGALDQCQRCQRPEDVEEQSVPVQNRVRDGAAGRPSQMPSKHSISVCDKYPTYPGSPPPHSMDVCQPFPPFSREGQKEVSEQHSQYMTPLPSRTSPAPHEVAQTSPLLRVNSPTRYGQGWPTADPESPAQSLEDDGFVTKAMFGAPSSREQAYLEPAHGFGPSKNSGFAQGFIHAPIPVSKVRPAFQDHALREYCGHTPVSKVRVAEDSRIAPTPANDRGSDLESGQFKPVENDSLLAEQGAKASDESSRGLQSLGSMLGYKRTAHWLRDVLHKREGHTSRFTERPAKIKHDQSTLPEQRQKSESMLSNILSARHLTKNSSQSSKKDARFDGHGFKRAVNDLEKLLSEALSLASHVVDRPETPARGGYKPPSTSLRSHRRSVSSGNIDSEGSMVNLVPARAQETGGSMEEVELDDVSRKRPTYRHAATYSGLHRRPRLNEVLRSYSGEVVETKARQPARNIDRAHEACPSGPKVAFEVPGRSSSRHMRARKGRFAGDGSSESSQLEANHGGPPSHTRETVVEHPEANSGHAHAEASGIRKAIGQRGARAGRVARRDAGRGEEGLPERDIAGRPMHAEYDINLRRRSHVSLPDAAGFSLARSRRRQPTARDWSPVRKRFVAAVACTSTALIGVILGIYAGLVPSIQYYIIDQSHVAIHGNTGCFLGLAVPTFFLWPLPLLHGRKPYILSSLVLAMPLLFPQALAVNSQRLTNTQSWRSMLLVARALMGASLGFASMNFHSILTDLFGASLMSVNPHQEVVDQYDARRHGGGMGVWLGIWTWCWIGSLGVGFLVGACIIDKYPPAWGFYVSIIILAVVLVLNVVSPEVRRSAFRRSIAEVRTGTDISRRIARGEVMMHRVKTGPKWCGQEVYHGLALSFEMLRQPGFAVLTLYSAWIYAQVVLIIVLLGSLASRLYQLRSPIIGLLVGSMALGACLAIPFQKANVFSRSRQAQMNNNLATLNRKVAWSSHLVRRTIFTLLLPLAGICYAAVSSGPPMHISVPTVFAGFVGFLSCLAIAECNGLVMETFDCSDLSSGMVGRQPGRSAKDPQKRTNYSSFPRVTAGFAAIHGLAFVLAAGATALGGLVTRTLGQQVATGVVAGILFLLTALLLLVLIRFKEVQIIPLCKSEAMDKVVEARRRSSTRRASMPNDPMAIMEEDIAWRPVMIGNPTGKKRRMNILELGGLTRWNEVRKKNKLIDEGAHLNRAAWDQGMEALDDQMSDLQRDAREFFGMSSGKSKGRRRLRRTDEGSETADESIEMENIDMSRAEAVSPDRRKAR</sequence>
<feature type="transmembrane region" description="Helical" evidence="8">
    <location>
        <begin position="1352"/>
        <end position="1370"/>
    </location>
</feature>
<reference evidence="9 10" key="1">
    <citation type="journal article" date="2013" name="Chin. Sci. Bull.">
        <title>Genome survey uncovers the secrets of sex and lifestyle in caterpillar fungus.</title>
        <authorList>
            <person name="Hu X."/>
            <person name="Zhang Y."/>
            <person name="Xiao G."/>
            <person name="Zheng P."/>
            <person name="Xia Y."/>
            <person name="Zhang X."/>
            <person name="St Leger R.J."/>
            <person name="Liu X."/>
            <person name="Wang C."/>
        </authorList>
    </citation>
    <scope>NUCLEOTIDE SEQUENCE [LARGE SCALE GENOMIC DNA]</scope>
    <source>
        <strain evidence="10">Co18 / CGMCC 3.14243</strain>
        <tissue evidence="9">Fruit-body</tissue>
    </source>
</reference>
<evidence type="ECO:0000256" key="8">
    <source>
        <dbReference type="SAM" id="Phobius"/>
    </source>
</evidence>
<feature type="region of interest" description="Disordered" evidence="7">
    <location>
        <begin position="1"/>
        <end position="40"/>
    </location>
</feature>
<feature type="region of interest" description="Disordered" evidence="7">
    <location>
        <begin position="789"/>
        <end position="823"/>
    </location>
</feature>
<dbReference type="eggNOG" id="ENOG502RYRH">
    <property type="taxonomic scope" value="Eukaryota"/>
</dbReference>
<feature type="compositionally biased region" description="Basic residues" evidence="7">
    <location>
        <begin position="915"/>
        <end position="925"/>
    </location>
</feature>
<evidence type="ECO:0000256" key="3">
    <source>
        <dbReference type="ARBA" id="ARBA00022475"/>
    </source>
</evidence>
<feature type="compositionally biased region" description="Polar residues" evidence="7">
    <location>
        <begin position="111"/>
        <end position="121"/>
    </location>
</feature>
<dbReference type="Gene3D" id="1.20.1250.20">
    <property type="entry name" value="MFS general substrate transporter like domains"/>
    <property type="match status" value="1"/>
</dbReference>
<keyword evidence="5 8" id="KW-1133">Transmembrane helix</keyword>
<feature type="compositionally biased region" description="Acidic residues" evidence="7">
    <location>
        <begin position="1680"/>
        <end position="1692"/>
    </location>
</feature>
<proteinExistence type="predicted"/>
<feature type="transmembrane region" description="Helical" evidence="8">
    <location>
        <begin position="1203"/>
        <end position="1224"/>
    </location>
</feature>
<gene>
    <name evidence="9" type="ORF">OCS_05097</name>
</gene>
<feature type="region of interest" description="Disordered" evidence="7">
    <location>
        <begin position="336"/>
        <end position="377"/>
    </location>
</feature>
<accession>T5A1A0</accession>
<dbReference type="SUPFAM" id="SSF103473">
    <property type="entry name" value="MFS general substrate transporter"/>
    <property type="match status" value="1"/>
</dbReference>
<feature type="region of interest" description="Disordered" evidence="7">
    <location>
        <begin position="1660"/>
        <end position="1709"/>
    </location>
</feature>
<feature type="compositionally biased region" description="Basic and acidic residues" evidence="7">
    <location>
        <begin position="709"/>
        <end position="735"/>
    </location>
</feature>
<feature type="transmembrane region" description="Helical" evidence="8">
    <location>
        <begin position="1117"/>
        <end position="1136"/>
    </location>
</feature>
<feature type="compositionally biased region" description="Polar residues" evidence="7">
    <location>
        <begin position="83"/>
        <end position="96"/>
    </location>
</feature>